<comment type="subcellular location">
    <subcellularLocation>
        <location evidence="1">Secreted</location>
        <location evidence="1">Cell wall</location>
    </subcellularLocation>
</comment>
<evidence type="ECO:0000256" key="9">
    <source>
        <dbReference type="SAM" id="Phobius"/>
    </source>
</evidence>
<dbReference type="GO" id="GO:0004857">
    <property type="term" value="F:enzyme inhibitor activity"/>
    <property type="evidence" value="ECO:0007669"/>
    <property type="project" value="InterPro"/>
</dbReference>
<proteinExistence type="predicted"/>
<dbReference type="EMBL" id="PNBA02000009">
    <property type="protein sequence ID" value="KAG6412673.1"/>
    <property type="molecule type" value="Genomic_DNA"/>
</dbReference>
<keyword evidence="9" id="KW-0812">Transmembrane</keyword>
<dbReference type="CDD" id="cd15798">
    <property type="entry name" value="PMEI-like_3"/>
    <property type="match status" value="1"/>
</dbReference>
<comment type="caution">
    <text evidence="11">The sequence shown here is derived from an EMBL/GenBank/DDBJ whole genome shotgun (WGS) entry which is preliminary data.</text>
</comment>
<dbReference type="GO" id="GO:0042545">
    <property type="term" value="P:cell wall modification"/>
    <property type="evidence" value="ECO:0007669"/>
    <property type="project" value="InterPro"/>
</dbReference>
<gene>
    <name evidence="11" type="ORF">SASPL_125357</name>
</gene>
<reference evidence="11" key="1">
    <citation type="submission" date="2018-01" db="EMBL/GenBank/DDBJ databases">
        <authorList>
            <person name="Mao J.F."/>
        </authorList>
    </citation>
    <scope>NUCLEOTIDE SEQUENCE</scope>
    <source>
        <strain evidence="11">Huo1</strain>
        <tissue evidence="11">Leaf</tissue>
    </source>
</reference>
<sequence length="564" mass="61033">MAADETHRKSKLTAILVVVLICCSLILFTVIYNIYTPHHRKFPVYSNAAVIHGACKAARNQSACEASLKSEWRAAGSAPATALQAINASLQVSTRHLHEAIATVEKILDGSADNVNRSDTSKLCLEVLRHSDRRAAMSAEALPRGAGGVRDTRAWMSASLAYQYGCMSGLKNVNDTPLVAEAVAFFNTTLIGSTADVLAMMASYDYFGEETNKWGPPKTERDGFWPIRPAASSEEEEVVGGVPSGMAVNVTVCGGSGGCDYEMVQEAVDAGPENSSGRFVIWIKVGVYKETVRVGFEKKNVVFLGDGIGKTVITGALNVGMPRVSTYNSATVGVLGDGFMASNLTIENTAGVDAHQAVAFRSDSDLSVLENCELLGNQDTLYAHSLRQYYKSCRIQGNIDFIFGQSAAVFQDCLILIVPHQKEPEKGDNNAATAHGRIDPAQSTGFVFRGCVVNGTEEYMALYAANPAVHRTYLGRPWKEYARTVFLGCTLESLVSVDGWMPWSGDFALKTLYYGEFENKGPGSDTSKRVNWSSVVPAEHVDSYSVQNFIQGDQWIPKTLSSSL</sequence>
<evidence type="ECO:0000256" key="7">
    <source>
        <dbReference type="ARBA" id="ARBA00023085"/>
    </source>
</evidence>
<keyword evidence="9" id="KW-1133">Transmembrane helix</keyword>
<evidence type="ECO:0000313" key="11">
    <source>
        <dbReference type="EMBL" id="KAG6412673.1"/>
    </source>
</evidence>
<dbReference type="InterPro" id="IPR006501">
    <property type="entry name" value="Pectinesterase_inhib_dom"/>
</dbReference>
<dbReference type="NCBIfam" id="TIGR01614">
    <property type="entry name" value="PME_inhib"/>
    <property type="match status" value="1"/>
</dbReference>
<evidence type="ECO:0000256" key="2">
    <source>
        <dbReference type="ARBA" id="ARBA00005184"/>
    </source>
</evidence>
<dbReference type="EC" id="3.1.1.11" evidence="3"/>
<keyword evidence="7" id="KW-0063">Aspartyl esterase</keyword>
<feature type="transmembrane region" description="Helical" evidence="9">
    <location>
        <begin position="12"/>
        <end position="35"/>
    </location>
</feature>
<dbReference type="PANTHER" id="PTHR31707">
    <property type="entry name" value="PECTINESTERASE"/>
    <property type="match status" value="1"/>
</dbReference>
<evidence type="ECO:0000256" key="3">
    <source>
        <dbReference type="ARBA" id="ARBA00013229"/>
    </source>
</evidence>
<dbReference type="FunFam" id="2.160.20.10:FF:000029">
    <property type="entry name" value="Pectinesterase 4"/>
    <property type="match status" value="1"/>
</dbReference>
<keyword evidence="4" id="KW-0134">Cell wall</keyword>
<dbReference type="Pfam" id="PF01095">
    <property type="entry name" value="Pectinesterase"/>
    <property type="match status" value="1"/>
</dbReference>
<evidence type="ECO:0000256" key="1">
    <source>
        <dbReference type="ARBA" id="ARBA00004191"/>
    </source>
</evidence>
<evidence type="ECO:0000259" key="10">
    <source>
        <dbReference type="SMART" id="SM00856"/>
    </source>
</evidence>
<evidence type="ECO:0000256" key="4">
    <source>
        <dbReference type="ARBA" id="ARBA00022512"/>
    </source>
</evidence>
<dbReference type="OrthoDB" id="2019149at2759"/>
<evidence type="ECO:0000256" key="8">
    <source>
        <dbReference type="ARBA" id="ARBA00023316"/>
    </source>
</evidence>
<protein>
    <recommendedName>
        <fullName evidence="3">pectinesterase</fullName>
        <ecNumber evidence="3">3.1.1.11</ecNumber>
    </recommendedName>
</protein>
<dbReference type="InterPro" id="IPR000070">
    <property type="entry name" value="Pectinesterase_cat"/>
</dbReference>
<keyword evidence="6" id="KW-0378">Hydrolase</keyword>
<dbReference type="Proteomes" id="UP000298416">
    <property type="component" value="Unassembled WGS sequence"/>
</dbReference>
<organism evidence="11">
    <name type="scientific">Salvia splendens</name>
    <name type="common">Scarlet sage</name>
    <dbReference type="NCBI Taxonomy" id="180675"/>
    <lineage>
        <taxon>Eukaryota</taxon>
        <taxon>Viridiplantae</taxon>
        <taxon>Streptophyta</taxon>
        <taxon>Embryophyta</taxon>
        <taxon>Tracheophyta</taxon>
        <taxon>Spermatophyta</taxon>
        <taxon>Magnoliopsida</taxon>
        <taxon>eudicotyledons</taxon>
        <taxon>Gunneridae</taxon>
        <taxon>Pentapetalae</taxon>
        <taxon>asterids</taxon>
        <taxon>lamiids</taxon>
        <taxon>Lamiales</taxon>
        <taxon>Lamiaceae</taxon>
        <taxon>Nepetoideae</taxon>
        <taxon>Mentheae</taxon>
        <taxon>Salviinae</taxon>
        <taxon>Salvia</taxon>
        <taxon>Salvia subgen. Calosphace</taxon>
        <taxon>core Calosphace</taxon>
    </lineage>
</organism>
<evidence type="ECO:0000313" key="12">
    <source>
        <dbReference type="Proteomes" id="UP000298416"/>
    </source>
</evidence>
<feature type="domain" description="Pectinesterase inhibitor" evidence="10">
    <location>
        <begin position="46"/>
        <end position="200"/>
    </location>
</feature>
<dbReference type="SMART" id="SM00856">
    <property type="entry name" value="PMEI"/>
    <property type="match status" value="1"/>
</dbReference>
<keyword evidence="5" id="KW-0964">Secreted</keyword>
<keyword evidence="9" id="KW-0472">Membrane</keyword>
<evidence type="ECO:0000256" key="6">
    <source>
        <dbReference type="ARBA" id="ARBA00022801"/>
    </source>
</evidence>
<dbReference type="Pfam" id="PF04043">
    <property type="entry name" value="PMEI"/>
    <property type="match status" value="1"/>
</dbReference>
<evidence type="ECO:0000256" key="5">
    <source>
        <dbReference type="ARBA" id="ARBA00022525"/>
    </source>
</evidence>
<keyword evidence="8" id="KW-0961">Cell wall biogenesis/degradation</keyword>
<accession>A0A8X8XFR1</accession>
<reference evidence="11" key="2">
    <citation type="submission" date="2020-08" db="EMBL/GenBank/DDBJ databases">
        <title>Plant Genome Project.</title>
        <authorList>
            <person name="Zhang R.-G."/>
        </authorList>
    </citation>
    <scope>NUCLEOTIDE SEQUENCE</scope>
    <source>
        <strain evidence="11">Huo1</strain>
        <tissue evidence="11">Leaf</tissue>
    </source>
</reference>
<dbReference type="AlphaFoldDB" id="A0A8X8XFR1"/>
<keyword evidence="12" id="KW-1185">Reference proteome</keyword>
<comment type="pathway">
    <text evidence="2">Glycan metabolism; pectin degradation; 2-dehydro-3-deoxy-D-gluconate from pectin: step 1/5.</text>
</comment>
<dbReference type="GO" id="GO:0030599">
    <property type="term" value="F:pectinesterase activity"/>
    <property type="evidence" value="ECO:0007669"/>
    <property type="project" value="UniProtKB-EC"/>
</dbReference>
<name>A0A8X8XFR1_SALSN</name>